<dbReference type="Proteomes" id="UP000029980">
    <property type="component" value="Chromosome"/>
</dbReference>
<dbReference type="EMBL" id="CP008887">
    <property type="protein sequence ID" value="AIU69649.1"/>
    <property type="molecule type" value="Genomic_DNA"/>
</dbReference>
<protein>
    <submittedName>
        <fullName evidence="3">Acyltransferase</fullName>
    </submittedName>
</protein>
<organism evidence="3 4">
    <name type="scientific">Thermococcus eurythermalis</name>
    <dbReference type="NCBI Taxonomy" id="1505907"/>
    <lineage>
        <taxon>Archaea</taxon>
        <taxon>Methanobacteriati</taxon>
        <taxon>Methanobacteriota</taxon>
        <taxon>Thermococci</taxon>
        <taxon>Thermococcales</taxon>
        <taxon>Thermococcaceae</taxon>
        <taxon>Thermococcus</taxon>
    </lineage>
</organism>
<accession>A0A097QT47</accession>
<name>A0A097QT47_9EURY</name>
<dbReference type="RefSeq" id="WP_050002628.1">
    <property type="nucleotide sequence ID" value="NZ_CP008887.1"/>
</dbReference>
<dbReference type="SUPFAM" id="SSF56317">
    <property type="entry name" value="Carbon-nitrogen hydrolase"/>
    <property type="match status" value="1"/>
</dbReference>
<keyword evidence="3" id="KW-0808">Transferase</keyword>
<keyword evidence="4" id="KW-1185">Reference proteome</keyword>
<evidence type="ECO:0000256" key="1">
    <source>
        <dbReference type="ARBA" id="ARBA00022801"/>
    </source>
</evidence>
<proteinExistence type="predicted"/>
<dbReference type="GO" id="GO:0016746">
    <property type="term" value="F:acyltransferase activity"/>
    <property type="evidence" value="ECO:0007669"/>
    <property type="project" value="UniProtKB-KW"/>
</dbReference>
<dbReference type="HOGENOM" id="CLU_030130_3_1_2"/>
<sequence>MKVAYVQMEPAFLDPERNYSKAEKLIGEAVKEGAKLVVLPELFDTGYNFESRDEVGEVAGQIPDGPTTEFLVELAREKEVFIVAGTAEKDERGNLYNSAVIVGPVGWGYIGKYRKVHLFNREKLFFRPGNLGFHVFNIGMAKVGVMICFDWFFPESARTLALKGAEIIAHPSNLVMPYAPRAMPIRALENRVYTITANRVGEERGLRFIGKSTIASPKAEVLAMGSEENEEVAVVEIDPSLARDKRLNELNDVFKDRRPQYYVL</sequence>
<dbReference type="AlphaFoldDB" id="A0A097QT47"/>
<dbReference type="InterPro" id="IPR036526">
    <property type="entry name" value="C-N_Hydrolase_sf"/>
</dbReference>
<dbReference type="GeneID" id="25152687"/>
<dbReference type="InterPro" id="IPR050345">
    <property type="entry name" value="Aliph_Amidase/BUP"/>
</dbReference>
<dbReference type="KEGG" id="teu:TEU_04460"/>
<keyword evidence="1" id="KW-0378">Hydrolase</keyword>
<dbReference type="GO" id="GO:0016811">
    <property type="term" value="F:hydrolase activity, acting on carbon-nitrogen (but not peptide) bonds, in linear amides"/>
    <property type="evidence" value="ECO:0007669"/>
    <property type="project" value="UniProtKB-ARBA"/>
</dbReference>
<dbReference type="InterPro" id="IPR003010">
    <property type="entry name" value="C-N_Hydrolase"/>
</dbReference>
<dbReference type="NCBIfam" id="NF040852">
    <property type="entry name" value="nitrile_Arch"/>
    <property type="match status" value="1"/>
</dbReference>
<dbReference type="PROSITE" id="PS50263">
    <property type="entry name" value="CN_HYDROLASE"/>
    <property type="match status" value="1"/>
</dbReference>
<dbReference type="PANTHER" id="PTHR43674">
    <property type="entry name" value="NITRILASE C965.09-RELATED"/>
    <property type="match status" value="1"/>
</dbReference>
<evidence type="ECO:0000313" key="4">
    <source>
        <dbReference type="Proteomes" id="UP000029980"/>
    </source>
</evidence>
<gene>
    <name evidence="3" type="ORF">TEU_04460</name>
</gene>
<feature type="domain" description="CN hydrolase" evidence="2">
    <location>
        <begin position="1"/>
        <end position="239"/>
    </location>
</feature>
<dbReference type="STRING" id="1505907.TEU_04460"/>
<dbReference type="InterPro" id="IPR053613">
    <property type="entry name" value="Aliphatic_Nitrilase"/>
</dbReference>
<dbReference type="Pfam" id="PF00795">
    <property type="entry name" value="CN_hydrolase"/>
    <property type="match status" value="1"/>
</dbReference>
<keyword evidence="3" id="KW-0012">Acyltransferase</keyword>
<dbReference type="PANTHER" id="PTHR43674:SF2">
    <property type="entry name" value="BETA-UREIDOPROPIONASE"/>
    <property type="match status" value="1"/>
</dbReference>
<evidence type="ECO:0000259" key="2">
    <source>
        <dbReference type="PROSITE" id="PS50263"/>
    </source>
</evidence>
<dbReference type="Gene3D" id="3.60.110.10">
    <property type="entry name" value="Carbon-nitrogen hydrolase"/>
    <property type="match status" value="1"/>
</dbReference>
<reference evidence="3 4" key="1">
    <citation type="journal article" date="2015" name="Int. J. Syst. Evol. Microbiol.">
        <title>Thermococcus eurythermalis sp. nov., a conditional piezophilic hyperthermophilic archaeon with a wide temperature range isolated from an oil-immersed chimney in the Guaymas Basin.</title>
        <authorList>
            <person name="Zhao W."/>
            <person name="Zeng X."/>
            <person name="Xiao X."/>
        </authorList>
    </citation>
    <scope>NUCLEOTIDE SEQUENCE [LARGE SCALE GENOMIC DNA]</scope>
    <source>
        <strain evidence="3 4">A501</strain>
    </source>
</reference>
<dbReference type="OrthoDB" id="39312at2157"/>
<evidence type="ECO:0000313" key="3">
    <source>
        <dbReference type="EMBL" id="AIU69649.1"/>
    </source>
</evidence>